<dbReference type="InterPro" id="IPR005121">
    <property type="entry name" value="Fdx_antiC-bd"/>
</dbReference>
<comment type="subcellular location">
    <subcellularLocation>
        <location evidence="1 15">Cytoplasm</location>
    </subcellularLocation>
</comment>
<dbReference type="InterPro" id="IPR020825">
    <property type="entry name" value="Phe-tRNA_synthase-like_B3/B4"/>
</dbReference>
<dbReference type="CDD" id="cd00769">
    <property type="entry name" value="PheRS_beta_core"/>
    <property type="match status" value="1"/>
</dbReference>
<keyword evidence="21" id="KW-1185">Reference proteome</keyword>
<dbReference type="GO" id="GO:0016740">
    <property type="term" value="F:transferase activity"/>
    <property type="evidence" value="ECO:0007669"/>
    <property type="project" value="UniProtKB-ARBA"/>
</dbReference>
<dbReference type="InterPro" id="IPR045864">
    <property type="entry name" value="aa-tRNA-synth_II/BPL/LPL"/>
</dbReference>
<dbReference type="Gene3D" id="3.30.56.10">
    <property type="match status" value="2"/>
</dbReference>
<evidence type="ECO:0000259" key="18">
    <source>
        <dbReference type="PROSITE" id="PS51447"/>
    </source>
</evidence>
<dbReference type="GO" id="GO:0004826">
    <property type="term" value="F:phenylalanine-tRNA ligase activity"/>
    <property type="evidence" value="ECO:0007669"/>
    <property type="project" value="UniProtKB-UniRule"/>
</dbReference>
<dbReference type="InterPro" id="IPR012340">
    <property type="entry name" value="NA-bd_OB-fold"/>
</dbReference>
<dbReference type="InterPro" id="IPR009061">
    <property type="entry name" value="DNA-bd_dom_put_sf"/>
</dbReference>
<reference evidence="20" key="1">
    <citation type="submission" date="2023-07" db="EMBL/GenBank/DDBJ databases">
        <title>Between Cages and Wild: Unraveling the Impact of Captivity on Animal Microbiomes and Antimicrobial Resistance.</title>
        <authorList>
            <person name="Schmartz G.P."/>
            <person name="Rehner J."/>
            <person name="Schuff M.J."/>
            <person name="Becker S.L."/>
            <person name="Kravczyk M."/>
            <person name="Gurevich A."/>
            <person name="Francke R."/>
            <person name="Mueller R."/>
            <person name="Keller V."/>
            <person name="Keller A."/>
        </authorList>
    </citation>
    <scope>NUCLEOTIDE SEQUENCE</scope>
    <source>
        <strain evidence="20">S39M_St_73</strain>
    </source>
</reference>
<evidence type="ECO:0000256" key="4">
    <source>
        <dbReference type="ARBA" id="ARBA00022490"/>
    </source>
</evidence>
<comment type="subunit">
    <text evidence="3 15">Tetramer of two alpha and two beta subunits.</text>
</comment>
<dbReference type="InterPro" id="IPR036690">
    <property type="entry name" value="Fdx_antiC-bd_sf"/>
</dbReference>
<dbReference type="PROSITE" id="PS51447">
    <property type="entry name" value="FDX_ACB"/>
    <property type="match status" value="1"/>
</dbReference>
<dbReference type="Pfam" id="PF03484">
    <property type="entry name" value="B5"/>
    <property type="match status" value="1"/>
</dbReference>
<dbReference type="PANTHER" id="PTHR10947:SF0">
    <property type="entry name" value="PHENYLALANINE--TRNA LIGASE BETA SUBUNIT"/>
    <property type="match status" value="1"/>
</dbReference>
<evidence type="ECO:0000256" key="11">
    <source>
        <dbReference type="ARBA" id="ARBA00022884"/>
    </source>
</evidence>
<dbReference type="PANTHER" id="PTHR10947">
    <property type="entry name" value="PHENYLALANYL-TRNA SYNTHETASE BETA CHAIN AND LEUCINE-RICH REPEAT-CONTAINING PROTEIN 47"/>
    <property type="match status" value="1"/>
</dbReference>
<comment type="cofactor">
    <cofactor evidence="15">
        <name>Mg(2+)</name>
        <dbReference type="ChEBI" id="CHEBI:18420"/>
    </cofactor>
    <text evidence="15">Binds 2 magnesium ions per tetramer.</text>
</comment>
<dbReference type="Pfam" id="PF03483">
    <property type="entry name" value="B3_4"/>
    <property type="match status" value="1"/>
</dbReference>
<dbReference type="Pfam" id="PF03147">
    <property type="entry name" value="FDX-ACB"/>
    <property type="match status" value="1"/>
</dbReference>
<dbReference type="InterPro" id="IPR045060">
    <property type="entry name" value="Phe-tRNA-ligase_IIc_bsu"/>
</dbReference>
<feature type="binding site" evidence="15">
    <location>
        <position position="469"/>
    </location>
    <ligand>
        <name>Mg(2+)</name>
        <dbReference type="ChEBI" id="CHEBI:18420"/>
        <note>shared with alpha subunit</note>
    </ligand>
</feature>
<evidence type="ECO:0000256" key="3">
    <source>
        <dbReference type="ARBA" id="ARBA00011209"/>
    </source>
</evidence>
<proteinExistence type="inferred from homology"/>
<feature type="domain" description="B5" evidence="19">
    <location>
        <begin position="409"/>
        <end position="485"/>
    </location>
</feature>
<evidence type="ECO:0000256" key="13">
    <source>
        <dbReference type="ARBA" id="ARBA00023146"/>
    </source>
</evidence>
<dbReference type="InterPro" id="IPR002547">
    <property type="entry name" value="tRNA-bd_dom"/>
</dbReference>
<dbReference type="GO" id="GO:0000287">
    <property type="term" value="F:magnesium ion binding"/>
    <property type="evidence" value="ECO:0007669"/>
    <property type="project" value="UniProtKB-UniRule"/>
</dbReference>
<dbReference type="Pfam" id="PF01588">
    <property type="entry name" value="tRNA_bind"/>
    <property type="match status" value="1"/>
</dbReference>
<dbReference type="EC" id="6.1.1.20" evidence="15"/>
<sequence>MLVSFNWLKEYLDLSDVDPIELGDQLSLTGIEVEHVYQPGEDISRLLVGEIIECTPIPDTHLHAAKVNVGRDELQEIVCGAPNVAQGQKVIVAMPGARLPGGMEIGEREMQGYPSNGMICSLQELGFPEKVVPKQYVEGIYVLPDDIMVGEDAKPVLGLDDTIFDFDLTPNRSDALSMRGVAHEVGAILSQIPEFEKIELTENKERHIEEILTVGVDNAEDAPIYSMRIIEDLQVQESPMWLQRKLMAVGMRPIDNLVDITNYIMMEYGQPLHAFDKDLIRTDQIVVRRAEEGERLITLDGKERQLDPENIVITDGEKPIALGGVMGGENTHISHSTQHVALEAAVFNPLQIRRTAGKLNLRSEASSRFEKGINLAVVTDALNHAAQLLSQLGDGKVVSGMSQVAHVTAENTEINLTVSYLNNVIGVDLTKIIIFDIFDRLQFDYKDGEGDSFTVIIPPRRWDIKIKADVAEEVARIYGYNNLPNTLPVGASIPGKLSVLQKMIRQTNRYMEGSGFNQAITYSLTTKEKANQFSIAESDDTNLAMPLSEEHETLRKSILPGLLDSAKYNRARSTDSIFLYETGRIYHGTPGDSLLDELEHVSALATGNYIEDWTNEVVEMDFFTLKGILEGLLESYNLAEEVEFRPLTVKKGMHPGRTAGMHLHGHEFGFIGQIHPKLANSLDLEDVYVFEFDLQLIHDAEKASRVVEDIPKYPGITRDAAVLVNKRISHSEIVEVIEKVAGPWLQSVNLFDYYEGEGIDDKKKSLAYSLFYQNPNATLLEEEVQEDFERVLKSLKNELNAQIR</sequence>
<keyword evidence="6 15" id="KW-0436">Ligase</keyword>
<evidence type="ECO:0000256" key="12">
    <source>
        <dbReference type="ARBA" id="ARBA00022917"/>
    </source>
</evidence>
<dbReference type="SMART" id="SM00874">
    <property type="entry name" value="B5"/>
    <property type="match status" value="1"/>
</dbReference>
<keyword evidence="4 15" id="KW-0963">Cytoplasm</keyword>
<dbReference type="Gene3D" id="3.30.930.10">
    <property type="entry name" value="Bira Bifunctional Protein, Domain 2"/>
    <property type="match status" value="1"/>
</dbReference>
<keyword evidence="5 16" id="KW-0820">tRNA-binding</keyword>
<dbReference type="InterPro" id="IPR033714">
    <property type="entry name" value="tRNA_bind_bactPheRS"/>
</dbReference>
<dbReference type="NCBIfam" id="NF045760">
    <property type="entry name" value="YtpR"/>
    <property type="match status" value="1"/>
</dbReference>
<keyword evidence="7 15" id="KW-0479">Metal-binding</keyword>
<dbReference type="EMBL" id="JAUNQW010000004">
    <property type="protein sequence ID" value="MDO5457031.1"/>
    <property type="molecule type" value="Genomic_DNA"/>
</dbReference>
<evidence type="ECO:0000256" key="2">
    <source>
        <dbReference type="ARBA" id="ARBA00008653"/>
    </source>
</evidence>
<dbReference type="PROSITE" id="PS51483">
    <property type="entry name" value="B5"/>
    <property type="match status" value="1"/>
</dbReference>
<dbReference type="PROSITE" id="PS50886">
    <property type="entry name" value="TRBD"/>
    <property type="match status" value="1"/>
</dbReference>
<comment type="caution">
    <text evidence="20">The sequence shown here is derived from an EMBL/GenBank/DDBJ whole genome shotgun (WGS) entry which is preliminary data.</text>
</comment>
<feature type="domain" description="TRNA-binding" evidence="17">
    <location>
        <begin position="40"/>
        <end position="154"/>
    </location>
</feature>
<keyword evidence="11 16" id="KW-0694">RNA-binding</keyword>
<dbReference type="FunFam" id="3.30.930.10:FF:000022">
    <property type="entry name" value="Phenylalanine--tRNA ligase beta subunit"/>
    <property type="match status" value="1"/>
</dbReference>
<dbReference type="FunFam" id="3.50.40.10:FF:000001">
    <property type="entry name" value="Phenylalanine--tRNA ligase beta subunit"/>
    <property type="match status" value="1"/>
</dbReference>
<dbReference type="FunFam" id="2.40.50.140:FF:000045">
    <property type="entry name" value="Phenylalanine--tRNA ligase beta subunit"/>
    <property type="match status" value="1"/>
</dbReference>
<evidence type="ECO:0000256" key="9">
    <source>
        <dbReference type="ARBA" id="ARBA00022840"/>
    </source>
</evidence>
<dbReference type="CDD" id="cd02796">
    <property type="entry name" value="tRNA_bind_bactPheRS"/>
    <property type="match status" value="1"/>
</dbReference>
<keyword evidence="9 15" id="KW-0067">ATP-binding</keyword>
<dbReference type="SUPFAM" id="SSF56037">
    <property type="entry name" value="PheT/TilS domain"/>
    <property type="match status" value="1"/>
</dbReference>
<evidence type="ECO:0000256" key="7">
    <source>
        <dbReference type="ARBA" id="ARBA00022723"/>
    </source>
</evidence>
<dbReference type="SUPFAM" id="SSF50249">
    <property type="entry name" value="Nucleic acid-binding proteins"/>
    <property type="match status" value="1"/>
</dbReference>
<dbReference type="Proteomes" id="UP001171751">
    <property type="component" value="Unassembled WGS sequence"/>
</dbReference>
<dbReference type="HAMAP" id="MF_00283">
    <property type="entry name" value="Phe_tRNA_synth_beta1"/>
    <property type="match status" value="1"/>
</dbReference>
<gene>
    <name evidence="15 20" type="primary">pheT</name>
    <name evidence="20" type="ORF">Q4F26_01670</name>
</gene>
<dbReference type="SUPFAM" id="SSF55681">
    <property type="entry name" value="Class II aaRS and biotin synthetases"/>
    <property type="match status" value="1"/>
</dbReference>
<feature type="domain" description="FDX-ACB" evidence="18">
    <location>
        <begin position="711"/>
        <end position="804"/>
    </location>
</feature>
<evidence type="ECO:0000259" key="17">
    <source>
        <dbReference type="PROSITE" id="PS50886"/>
    </source>
</evidence>
<dbReference type="GO" id="GO:0009328">
    <property type="term" value="C:phenylalanine-tRNA ligase complex"/>
    <property type="evidence" value="ECO:0007669"/>
    <property type="project" value="TreeGrafter"/>
</dbReference>
<evidence type="ECO:0000256" key="10">
    <source>
        <dbReference type="ARBA" id="ARBA00022842"/>
    </source>
</evidence>
<feature type="binding site" evidence="15">
    <location>
        <position position="463"/>
    </location>
    <ligand>
        <name>Mg(2+)</name>
        <dbReference type="ChEBI" id="CHEBI:18420"/>
        <note>shared with alpha subunit</note>
    </ligand>
</feature>
<feature type="binding site" evidence="15">
    <location>
        <position position="472"/>
    </location>
    <ligand>
        <name>Mg(2+)</name>
        <dbReference type="ChEBI" id="CHEBI:18420"/>
        <note>shared with alpha subunit</note>
    </ligand>
</feature>
<name>A0AA43RK86_9LACT</name>
<dbReference type="SMART" id="SM00896">
    <property type="entry name" value="FDX-ACB"/>
    <property type="match status" value="1"/>
</dbReference>
<evidence type="ECO:0000256" key="16">
    <source>
        <dbReference type="PROSITE-ProRule" id="PRU00209"/>
    </source>
</evidence>
<dbReference type="InterPro" id="IPR004532">
    <property type="entry name" value="Phe-tRNA-ligase_IIc_bsu_bact"/>
</dbReference>
<dbReference type="Gene3D" id="3.30.70.380">
    <property type="entry name" value="Ferrodoxin-fold anticodon-binding domain"/>
    <property type="match status" value="1"/>
</dbReference>
<evidence type="ECO:0000256" key="5">
    <source>
        <dbReference type="ARBA" id="ARBA00022555"/>
    </source>
</evidence>
<keyword evidence="13 15" id="KW-0030">Aminoacyl-tRNA synthetase</keyword>
<dbReference type="InterPro" id="IPR005146">
    <property type="entry name" value="B3/B4_tRNA-bd"/>
</dbReference>
<keyword evidence="12 15" id="KW-0648">Protein biosynthesis</keyword>
<dbReference type="SUPFAM" id="SSF46955">
    <property type="entry name" value="Putative DNA-binding domain"/>
    <property type="match status" value="1"/>
</dbReference>
<dbReference type="GO" id="GO:0000049">
    <property type="term" value="F:tRNA binding"/>
    <property type="evidence" value="ECO:0007669"/>
    <property type="project" value="UniProtKB-UniRule"/>
</dbReference>
<dbReference type="Gene3D" id="2.40.50.140">
    <property type="entry name" value="Nucleic acid-binding proteins"/>
    <property type="match status" value="1"/>
</dbReference>
<dbReference type="NCBIfam" id="TIGR00472">
    <property type="entry name" value="pheT_bact"/>
    <property type="match status" value="1"/>
</dbReference>
<dbReference type="SUPFAM" id="SSF54991">
    <property type="entry name" value="Anticodon-binding domain of PheRS"/>
    <property type="match status" value="1"/>
</dbReference>
<dbReference type="Pfam" id="PF17759">
    <property type="entry name" value="tRNA_synthFbeta"/>
    <property type="match status" value="1"/>
</dbReference>
<feature type="binding site" evidence="15">
    <location>
        <position position="473"/>
    </location>
    <ligand>
        <name>Mg(2+)</name>
        <dbReference type="ChEBI" id="CHEBI:18420"/>
        <note>shared with alpha subunit</note>
    </ligand>
</feature>
<keyword evidence="8 15" id="KW-0547">Nucleotide-binding</keyword>
<dbReference type="AlphaFoldDB" id="A0AA43RK86"/>
<protein>
    <recommendedName>
        <fullName evidence="15">Phenylalanine--tRNA ligase beta subunit</fullName>
        <ecNumber evidence="15">6.1.1.20</ecNumber>
    </recommendedName>
    <alternativeName>
        <fullName evidence="15">Phenylalanyl-tRNA synthetase beta subunit</fullName>
        <shortName evidence="15">PheRS</shortName>
    </alternativeName>
</protein>
<evidence type="ECO:0000256" key="6">
    <source>
        <dbReference type="ARBA" id="ARBA00022598"/>
    </source>
</evidence>
<accession>A0AA43RK86</accession>
<evidence type="ECO:0000259" key="19">
    <source>
        <dbReference type="PROSITE" id="PS51483"/>
    </source>
</evidence>
<evidence type="ECO:0000313" key="20">
    <source>
        <dbReference type="EMBL" id="MDO5457031.1"/>
    </source>
</evidence>
<dbReference type="GO" id="GO:0006432">
    <property type="term" value="P:phenylalanyl-tRNA aminoacylation"/>
    <property type="evidence" value="ECO:0007669"/>
    <property type="project" value="UniProtKB-UniRule"/>
</dbReference>
<dbReference type="FunFam" id="3.30.70.380:FF:000001">
    <property type="entry name" value="Phenylalanine--tRNA ligase beta subunit"/>
    <property type="match status" value="1"/>
</dbReference>
<evidence type="ECO:0000256" key="1">
    <source>
        <dbReference type="ARBA" id="ARBA00004496"/>
    </source>
</evidence>
<keyword evidence="10 15" id="KW-0460">Magnesium</keyword>
<dbReference type="SMART" id="SM00873">
    <property type="entry name" value="B3_4"/>
    <property type="match status" value="1"/>
</dbReference>
<comment type="catalytic activity">
    <reaction evidence="14 15">
        <text>tRNA(Phe) + L-phenylalanine + ATP = L-phenylalanyl-tRNA(Phe) + AMP + diphosphate + H(+)</text>
        <dbReference type="Rhea" id="RHEA:19413"/>
        <dbReference type="Rhea" id="RHEA-COMP:9668"/>
        <dbReference type="Rhea" id="RHEA-COMP:9699"/>
        <dbReference type="ChEBI" id="CHEBI:15378"/>
        <dbReference type="ChEBI" id="CHEBI:30616"/>
        <dbReference type="ChEBI" id="CHEBI:33019"/>
        <dbReference type="ChEBI" id="CHEBI:58095"/>
        <dbReference type="ChEBI" id="CHEBI:78442"/>
        <dbReference type="ChEBI" id="CHEBI:78531"/>
        <dbReference type="ChEBI" id="CHEBI:456215"/>
        <dbReference type="EC" id="6.1.1.20"/>
    </reaction>
</comment>
<dbReference type="GO" id="GO:0140096">
    <property type="term" value="F:catalytic activity, acting on a protein"/>
    <property type="evidence" value="ECO:0007669"/>
    <property type="project" value="UniProtKB-ARBA"/>
</dbReference>
<organism evidence="20 21">
    <name type="scientific">Atopococcus tabaci</name>
    <dbReference type="NCBI Taxonomy" id="269774"/>
    <lineage>
        <taxon>Bacteria</taxon>
        <taxon>Bacillati</taxon>
        <taxon>Bacillota</taxon>
        <taxon>Bacilli</taxon>
        <taxon>Lactobacillales</taxon>
        <taxon>Carnobacteriaceae</taxon>
        <taxon>Atopococcus</taxon>
    </lineage>
</organism>
<dbReference type="Gene3D" id="3.50.40.10">
    <property type="entry name" value="Phenylalanyl-trna Synthetase, Chain B, domain 3"/>
    <property type="match status" value="1"/>
</dbReference>
<evidence type="ECO:0000256" key="8">
    <source>
        <dbReference type="ARBA" id="ARBA00022741"/>
    </source>
</evidence>
<evidence type="ECO:0000313" key="21">
    <source>
        <dbReference type="Proteomes" id="UP001171751"/>
    </source>
</evidence>
<dbReference type="InterPro" id="IPR005147">
    <property type="entry name" value="tRNA_synthase_B5-dom"/>
</dbReference>
<dbReference type="GO" id="GO:0005524">
    <property type="term" value="F:ATP binding"/>
    <property type="evidence" value="ECO:0007669"/>
    <property type="project" value="UniProtKB-UniRule"/>
</dbReference>
<comment type="similarity">
    <text evidence="2 15">Belongs to the phenylalanyl-tRNA synthetase beta subunit family. Type 1 subfamily.</text>
</comment>
<evidence type="ECO:0000256" key="14">
    <source>
        <dbReference type="ARBA" id="ARBA00049255"/>
    </source>
</evidence>
<dbReference type="InterPro" id="IPR041616">
    <property type="entry name" value="PheRS_beta_core"/>
</dbReference>
<evidence type="ECO:0000256" key="15">
    <source>
        <dbReference type="HAMAP-Rule" id="MF_00283"/>
    </source>
</evidence>